<comment type="caution">
    <text evidence="1">The sequence shown here is derived from an EMBL/GenBank/DDBJ whole genome shotgun (WGS) entry which is preliminary data.</text>
</comment>
<name>A0ACB7HUX7_MANES</name>
<keyword evidence="2" id="KW-1185">Reference proteome</keyword>
<gene>
    <name evidence="1" type="ORF">MANES_04G121450v8</name>
</gene>
<sequence>MTDMEDPREGYRGFSVFPRTLACLSNHPQPCARSIHNFLKSLPVRNPDKLLEQAKTTLDNATDIPSAKMTNDIMLKDKNDVGAAKAVDHPRGQRPGHPTVDLEPTLDFDKLKDPEDFFLAYERLEKIAKQTGHAFTDSDKYNIFMVSRSQRPGIPGRARMGKYKHLYSTMPSQETPEGNILSSCDSEVKAESSINKFLDKFLSNNYKELEGDGPISLLQEHLQIKPLHIEKLSFPELPDIQRINFKASGVNLPKHRNVLLDVNNLLNGTKNVTSMKLQNLESSVHSFSSPTPPKSPLASLSILKRLMFQSNLSSDSFSTVNIDQPSARNVSPVEEINKDSDPVDVEKTLCTSADVNSLTTKDYGTITNRSSTMAIGDFSSSFEKLLNESSLRLASGSEVGVGPRDSGEELADNNVCKDYDVINENLSQADAVEGVASEQSDKETDDFPVEMSNSIQNKLGTYRDLVEQAALH</sequence>
<proteinExistence type="predicted"/>
<organism evidence="1 2">
    <name type="scientific">Manihot esculenta</name>
    <name type="common">Cassava</name>
    <name type="synonym">Jatropha manihot</name>
    <dbReference type="NCBI Taxonomy" id="3983"/>
    <lineage>
        <taxon>Eukaryota</taxon>
        <taxon>Viridiplantae</taxon>
        <taxon>Streptophyta</taxon>
        <taxon>Embryophyta</taxon>
        <taxon>Tracheophyta</taxon>
        <taxon>Spermatophyta</taxon>
        <taxon>Magnoliopsida</taxon>
        <taxon>eudicotyledons</taxon>
        <taxon>Gunneridae</taxon>
        <taxon>Pentapetalae</taxon>
        <taxon>rosids</taxon>
        <taxon>fabids</taxon>
        <taxon>Malpighiales</taxon>
        <taxon>Euphorbiaceae</taxon>
        <taxon>Crotonoideae</taxon>
        <taxon>Manihoteae</taxon>
        <taxon>Manihot</taxon>
    </lineage>
</organism>
<dbReference type="EMBL" id="CM004390">
    <property type="protein sequence ID" value="KAG8656322.1"/>
    <property type="molecule type" value="Genomic_DNA"/>
</dbReference>
<reference evidence="2" key="1">
    <citation type="journal article" date="2016" name="Nat. Biotechnol.">
        <title>Sequencing wild and cultivated cassava and related species reveals extensive interspecific hybridization and genetic diversity.</title>
        <authorList>
            <person name="Bredeson J.V."/>
            <person name="Lyons J.B."/>
            <person name="Prochnik S.E."/>
            <person name="Wu G.A."/>
            <person name="Ha C.M."/>
            <person name="Edsinger-Gonzales E."/>
            <person name="Grimwood J."/>
            <person name="Schmutz J."/>
            <person name="Rabbi I.Y."/>
            <person name="Egesi C."/>
            <person name="Nauluvula P."/>
            <person name="Lebot V."/>
            <person name="Ndunguru J."/>
            <person name="Mkamilo G."/>
            <person name="Bart R.S."/>
            <person name="Setter T.L."/>
            <person name="Gleadow R.M."/>
            <person name="Kulakow P."/>
            <person name="Ferguson M.E."/>
            <person name="Rounsley S."/>
            <person name="Rokhsar D.S."/>
        </authorList>
    </citation>
    <scope>NUCLEOTIDE SEQUENCE [LARGE SCALE GENOMIC DNA]</scope>
    <source>
        <strain evidence="2">cv. AM560-2</strain>
    </source>
</reference>
<evidence type="ECO:0000313" key="1">
    <source>
        <dbReference type="EMBL" id="KAG8656322.1"/>
    </source>
</evidence>
<evidence type="ECO:0000313" key="2">
    <source>
        <dbReference type="Proteomes" id="UP000091857"/>
    </source>
</evidence>
<accession>A0ACB7HUX7</accession>
<dbReference type="Proteomes" id="UP000091857">
    <property type="component" value="Chromosome 4"/>
</dbReference>
<protein>
    <submittedName>
        <fullName evidence="1">Uncharacterized protein</fullName>
    </submittedName>
</protein>